<sequence>MVQPKRKRPPKKREEKEASSFKSWESEEWCLCPDPFSASDRRAHPSFDSFSSFSAILQNSRFINHHCRKVIGGT</sequence>
<dbReference type="AlphaFoldDB" id="A0A2P5DW82"/>
<comment type="caution">
    <text evidence="2">The sequence shown here is derived from an EMBL/GenBank/DDBJ whole genome shotgun (WGS) entry which is preliminary data.</text>
</comment>
<protein>
    <submittedName>
        <fullName evidence="2">Uncharacterized protein</fullName>
    </submittedName>
</protein>
<dbReference type="EMBL" id="JXTB01000013">
    <property type="protein sequence ID" value="PON77536.1"/>
    <property type="molecule type" value="Genomic_DNA"/>
</dbReference>
<feature type="compositionally biased region" description="Basic residues" evidence="1">
    <location>
        <begin position="1"/>
        <end position="11"/>
    </location>
</feature>
<reference evidence="3" key="1">
    <citation type="submission" date="2016-06" db="EMBL/GenBank/DDBJ databases">
        <title>Parallel loss of symbiosis genes in relatives of nitrogen-fixing non-legume Parasponia.</title>
        <authorList>
            <person name="Van Velzen R."/>
            <person name="Holmer R."/>
            <person name="Bu F."/>
            <person name="Rutten L."/>
            <person name="Van Zeijl A."/>
            <person name="Liu W."/>
            <person name="Santuari L."/>
            <person name="Cao Q."/>
            <person name="Sharma T."/>
            <person name="Shen D."/>
            <person name="Roswanjaya Y."/>
            <person name="Wardhani T."/>
            <person name="Kalhor M.S."/>
            <person name="Jansen J."/>
            <person name="Van den Hoogen J."/>
            <person name="Gungor B."/>
            <person name="Hartog M."/>
            <person name="Hontelez J."/>
            <person name="Verver J."/>
            <person name="Yang W.-C."/>
            <person name="Schijlen E."/>
            <person name="Repin R."/>
            <person name="Schilthuizen M."/>
            <person name="Schranz E."/>
            <person name="Heidstra R."/>
            <person name="Miyata K."/>
            <person name="Fedorova E."/>
            <person name="Kohlen W."/>
            <person name="Bisseling T."/>
            <person name="Smit S."/>
            <person name="Geurts R."/>
        </authorList>
    </citation>
    <scope>NUCLEOTIDE SEQUENCE [LARGE SCALE GENOMIC DNA]</scope>
    <source>
        <strain evidence="3">cv. WU1-14</strain>
    </source>
</reference>
<keyword evidence="3" id="KW-1185">Reference proteome</keyword>
<name>A0A2P5DW82_PARAD</name>
<accession>A0A2P5DW82</accession>
<gene>
    <name evidence="2" type="ORF">PanWU01x14_026970</name>
</gene>
<organism evidence="2 3">
    <name type="scientific">Parasponia andersonii</name>
    <name type="common">Sponia andersonii</name>
    <dbReference type="NCBI Taxonomy" id="3476"/>
    <lineage>
        <taxon>Eukaryota</taxon>
        <taxon>Viridiplantae</taxon>
        <taxon>Streptophyta</taxon>
        <taxon>Embryophyta</taxon>
        <taxon>Tracheophyta</taxon>
        <taxon>Spermatophyta</taxon>
        <taxon>Magnoliopsida</taxon>
        <taxon>eudicotyledons</taxon>
        <taxon>Gunneridae</taxon>
        <taxon>Pentapetalae</taxon>
        <taxon>rosids</taxon>
        <taxon>fabids</taxon>
        <taxon>Rosales</taxon>
        <taxon>Cannabaceae</taxon>
        <taxon>Parasponia</taxon>
    </lineage>
</organism>
<evidence type="ECO:0000313" key="3">
    <source>
        <dbReference type="Proteomes" id="UP000237105"/>
    </source>
</evidence>
<dbReference type="Proteomes" id="UP000237105">
    <property type="component" value="Unassembled WGS sequence"/>
</dbReference>
<feature type="region of interest" description="Disordered" evidence="1">
    <location>
        <begin position="1"/>
        <end position="25"/>
    </location>
</feature>
<proteinExistence type="predicted"/>
<evidence type="ECO:0000256" key="1">
    <source>
        <dbReference type="SAM" id="MobiDB-lite"/>
    </source>
</evidence>
<evidence type="ECO:0000313" key="2">
    <source>
        <dbReference type="EMBL" id="PON77536.1"/>
    </source>
</evidence>